<dbReference type="AlphaFoldDB" id="A0A4Y2BQ87"/>
<gene>
    <name evidence="1" type="ORF">AVEN_153628_1</name>
</gene>
<name>A0A4Y2BQ87_ARAVE</name>
<proteinExistence type="predicted"/>
<protein>
    <submittedName>
        <fullName evidence="1">Uncharacterized protein</fullName>
    </submittedName>
</protein>
<dbReference type="Proteomes" id="UP000499080">
    <property type="component" value="Unassembled WGS sequence"/>
</dbReference>
<dbReference type="EMBL" id="BGPR01000097">
    <property type="protein sequence ID" value="GBL93867.1"/>
    <property type="molecule type" value="Genomic_DNA"/>
</dbReference>
<sequence>MDLAILNRGGMTRMMPELAHPPQNFCTIPVEGRLTYVRFSVNQVNKHGGSLIEPGFEYGALRLRSRDLTTKPPRYSNCCCVHADMIKPSESEYDP</sequence>
<comment type="caution">
    <text evidence="1">The sequence shown here is derived from an EMBL/GenBank/DDBJ whole genome shotgun (WGS) entry which is preliminary data.</text>
</comment>
<evidence type="ECO:0000313" key="2">
    <source>
        <dbReference type="Proteomes" id="UP000499080"/>
    </source>
</evidence>
<evidence type="ECO:0000313" key="1">
    <source>
        <dbReference type="EMBL" id="GBL93867.1"/>
    </source>
</evidence>
<keyword evidence="2" id="KW-1185">Reference proteome</keyword>
<reference evidence="1 2" key="1">
    <citation type="journal article" date="2019" name="Sci. Rep.">
        <title>Orb-weaving spider Araneus ventricosus genome elucidates the spidroin gene catalogue.</title>
        <authorList>
            <person name="Kono N."/>
            <person name="Nakamura H."/>
            <person name="Ohtoshi R."/>
            <person name="Moran D.A.P."/>
            <person name="Shinohara A."/>
            <person name="Yoshida Y."/>
            <person name="Fujiwara M."/>
            <person name="Mori M."/>
            <person name="Tomita M."/>
            <person name="Arakawa K."/>
        </authorList>
    </citation>
    <scope>NUCLEOTIDE SEQUENCE [LARGE SCALE GENOMIC DNA]</scope>
</reference>
<organism evidence="1 2">
    <name type="scientific">Araneus ventricosus</name>
    <name type="common">Orbweaver spider</name>
    <name type="synonym">Epeira ventricosa</name>
    <dbReference type="NCBI Taxonomy" id="182803"/>
    <lineage>
        <taxon>Eukaryota</taxon>
        <taxon>Metazoa</taxon>
        <taxon>Ecdysozoa</taxon>
        <taxon>Arthropoda</taxon>
        <taxon>Chelicerata</taxon>
        <taxon>Arachnida</taxon>
        <taxon>Araneae</taxon>
        <taxon>Araneomorphae</taxon>
        <taxon>Entelegynae</taxon>
        <taxon>Araneoidea</taxon>
        <taxon>Araneidae</taxon>
        <taxon>Araneus</taxon>
    </lineage>
</organism>
<accession>A0A4Y2BQ87</accession>